<comment type="function">
    <text evidence="10">Catalyzes the depolymerization of both polygalacturonate and pectins of methyl esterification degree from 22 to 89%, with an endo mode of action. In contrast to the majority of pectate lyases, displays high activity on highly methylated pectins.</text>
</comment>
<evidence type="ECO:0000256" key="1">
    <source>
        <dbReference type="ARBA" id="ARBA00000695"/>
    </source>
</evidence>
<proteinExistence type="inferred from homology"/>
<comment type="catalytic activity">
    <reaction evidence="1 10">
        <text>Eliminative cleavage of (1-&gt;4)-alpha-D-galacturonan to give oligosaccharides with 4-deoxy-alpha-D-galact-4-enuronosyl groups at their non-reducing ends.</text>
        <dbReference type="EC" id="4.2.2.2"/>
    </reaction>
</comment>
<dbReference type="RefSeq" id="WP_377399588.1">
    <property type="nucleotide sequence ID" value="NZ_JBHUEQ010000015.1"/>
</dbReference>
<evidence type="ECO:0000256" key="2">
    <source>
        <dbReference type="ARBA" id="ARBA00001913"/>
    </source>
</evidence>
<evidence type="ECO:0000256" key="4">
    <source>
        <dbReference type="ARBA" id="ARBA00006463"/>
    </source>
</evidence>
<evidence type="ECO:0000256" key="3">
    <source>
        <dbReference type="ARBA" id="ARBA00004613"/>
    </source>
</evidence>
<evidence type="ECO:0000256" key="5">
    <source>
        <dbReference type="ARBA" id="ARBA00012272"/>
    </source>
</evidence>
<evidence type="ECO:0000256" key="9">
    <source>
        <dbReference type="ARBA" id="ARBA00023239"/>
    </source>
</evidence>
<dbReference type="InterPro" id="IPR004898">
    <property type="entry name" value="Pectate_lyase_PlyH/PlyE-like"/>
</dbReference>
<evidence type="ECO:0000256" key="7">
    <source>
        <dbReference type="ARBA" id="ARBA00022729"/>
    </source>
</evidence>
<keyword evidence="9 10" id="KW-0456">Lyase</keyword>
<dbReference type="InterPro" id="IPR011050">
    <property type="entry name" value="Pectin_lyase_fold/virulence"/>
</dbReference>
<dbReference type="GO" id="GO:0030570">
    <property type="term" value="F:pectate lyase activity"/>
    <property type="evidence" value="ECO:0007669"/>
    <property type="project" value="UniProtKB-EC"/>
</dbReference>
<evidence type="ECO:0000256" key="6">
    <source>
        <dbReference type="ARBA" id="ARBA00022525"/>
    </source>
</evidence>
<keyword evidence="6 10" id="KW-0964">Secreted</keyword>
<organism evidence="12 13">
    <name type="scientific">Rhizobium helianthi</name>
    <dbReference type="NCBI Taxonomy" id="1132695"/>
    <lineage>
        <taxon>Bacteria</taxon>
        <taxon>Pseudomonadati</taxon>
        <taxon>Pseudomonadota</taxon>
        <taxon>Alphaproteobacteria</taxon>
        <taxon>Hyphomicrobiales</taxon>
        <taxon>Rhizobiaceae</taxon>
        <taxon>Rhizobium/Agrobacterium group</taxon>
        <taxon>Rhizobium</taxon>
    </lineage>
</organism>
<dbReference type="SUPFAM" id="SSF51126">
    <property type="entry name" value="Pectin lyase-like"/>
    <property type="match status" value="1"/>
</dbReference>
<sequence>MASTTGAPQGANRASTGSTETNSVPSKAKGSTSSTPNESKPLSSAITEPSAVAGKGTVTVVDKPIIVDGGVFDGLGQTFTASSQLGDGGQSESQKPVFILRNGATLRNVTIGANGADGIHVYGGANLQNVHWQDVGEDALTVKTAGDVNIIGGSASKATDKIFQLNADTNFTVKDFNADHFSTLVRTNGGKEIKANVTINGGQFSNGSTMFRTDSTQAKANFLGEIAISNVRTKIRIRDGLQSY</sequence>
<dbReference type="Proteomes" id="UP001597322">
    <property type="component" value="Unassembled WGS sequence"/>
</dbReference>
<dbReference type="InterPro" id="IPR012334">
    <property type="entry name" value="Pectin_lyas_fold"/>
</dbReference>
<evidence type="ECO:0000313" key="13">
    <source>
        <dbReference type="Proteomes" id="UP001597322"/>
    </source>
</evidence>
<keyword evidence="13" id="KW-1185">Reference proteome</keyword>
<accession>A0ABW4M3T1</accession>
<evidence type="ECO:0000256" key="8">
    <source>
        <dbReference type="ARBA" id="ARBA00022837"/>
    </source>
</evidence>
<reference evidence="13" key="1">
    <citation type="journal article" date="2019" name="Int. J. Syst. Evol. Microbiol.">
        <title>The Global Catalogue of Microorganisms (GCM) 10K type strain sequencing project: providing services to taxonomists for standard genome sequencing and annotation.</title>
        <authorList>
            <consortium name="The Broad Institute Genomics Platform"/>
            <consortium name="The Broad Institute Genome Sequencing Center for Infectious Disease"/>
            <person name="Wu L."/>
            <person name="Ma J."/>
        </authorList>
    </citation>
    <scope>NUCLEOTIDE SEQUENCE [LARGE SCALE GENOMIC DNA]</scope>
    <source>
        <strain evidence="13">CG52</strain>
    </source>
</reference>
<comment type="caution">
    <text evidence="12">The sequence shown here is derived from an EMBL/GenBank/DDBJ whole genome shotgun (WGS) entry which is preliminary data.</text>
</comment>
<gene>
    <name evidence="12" type="ORF">ACFSE1_09065</name>
</gene>
<comment type="cofactor">
    <cofactor evidence="2 10">
        <name>Ca(2+)</name>
        <dbReference type="ChEBI" id="CHEBI:29108"/>
    </cofactor>
</comment>
<keyword evidence="8 10" id="KW-0106">Calcium</keyword>
<dbReference type="Pfam" id="PF03211">
    <property type="entry name" value="Pectate_lyase"/>
    <property type="match status" value="1"/>
</dbReference>
<feature type="compositionally biased region" description="Polar residues" evidence="11">
    <location>
        <begin position="1"/>
        <end position="47"/>
    </location>
</feature>
<comment type="subcellular location">
    <subcellularLocation>
        <location evidence="3 10">Secreted</location>
    </subcellularLocation>
</comment>
<evidence type="ECO:0000313" key="12">
    <source>
        <dbReference type="EMBL" id="MFD1745607.1"/>
    </source>
</evidence>
<dbReference type="PANTHER" id="PTHR33407">
    <property type="entry name" value="PECTATE LYASE F-RELATED"/>
    <property type="match status" value="1"/>
</dbReference>
<dbReference type="EC" id="4.2.2.2" evidence="5 10"/>
<feature type="region of interest" description="Disordered" evidence="11">
    <location>
        <begin position="1"/>
        <end position="48"/>
    </location>
</feature>
<evidence type="ECO:0000256" key="10">
    <source>
        <dbReference type="RuleBase" id="RU367009"/>
    </source>
</evidence>
<dbReference type="EMBL" id="JBHUEQ010000015">
    <property type="protein sequence ID" value="MFD1745607.1"/>
    <property type="molecule type" value="Genomic_DNA"/>
</dbReference>
<comment type="similarity">
    <text evidence="4 10">Belongs to the polysaccharide lyase 3 family.</text>
</comment>
<name>A0ABW4M3T1_9HYPH</name>
<dbReference type="PANTHER" id="PTHR33407:SF9">
    <property type="entry name" value="PECTATE LYASE F-RELATED"/>
    <property type="match status" value="1"/>
</dbReference>
<protein>
    <recommendedName>
        <fullName evidence="5 10">Pectate lyase</fullName>
        <ecNumber evidence="5 10">4.2.2.2</ecNumber>
    </recommendedName>
</protein>
<keyword evidence="7" id="KW-0732">Signal</keyword>
<dbReference type="Gene3D" id="2.160.20.10">
    <property type="entry name" value="Single-stranded right-handed beta-helix, Pectin lyase-like"/>
    <property type="match status" value="1"/>
</dbReference>
<evidence type="ECO:0000256" key="11">
    <source>
        <dbReference type="SAM" id="MobiDB-lite"/>
    </source>
</evidence>